<dbReference type="GO" id="GO:0007032">
    <property type="term" value="P:endosome organization"/>
    <property type="evidence" value="ECO:0007669"/>
    <property type="project" value="TreeGrafter"/>
</dbReference>
<dbReference type="InterPro" id="IPR000547">
    <property type="entry name" value="Clathrin_H-chain/VPS_repeat"/>
</dbReference>
<reference evidence="14" key="1">
    <citation type="submission" date="2023-07" db="EMBL/GenBank/DDBJ databases">
        <title>Chromosome-level genome assembly of Artemia franciscana.</title>
        <authorList>
            <person name="Jo E."/>
        </authorList>
    </citation>
    <scope>NUCLEOTIDE SEQUENCE</scope>
    <source>
        <tissue evidence="14">Whole body</tissue>
    </source>
</reference>
<evidence type="ECO:0000256" key="6">
    <source>
        <dbReference type="ARBA" id="ARBA00022723"/>
    </source>
</evidence>
<comment type="similarity">
    <text evidence="3">Belongs to the VPS18 family.</text>
</comment>
<evidence type="ECO:0000256" key="12">
    <source>
        <dbReference type="SAM" id="Coils"/>
    </source>
</evidence>
<feature type="non-terminal residue" evidence="14">
    <location>
        <position position="792"/>
    </location>
</feature>
<keyword evidence="12" id="KW-0175">Coiled coil</keyword>
<evidence type="ECO:0000256" key="5">
    <source>
        <dbReference type="ARBA" id="ARBA00022670"/>
    </source>
</evidence>
<keyword evidence="9" id="KW-0862">Zinc</keyword>
<dbReference type="GO" id="GO:0008233">
    <property type="term" value="F:peptidase activity"/>
    <property type="evidence" value="ECO:0007669"/>
    <property type="project" value="UniProtKB-KW"/>
</dbReference>
<evidence type="ECO:0000256" key="4">
    <source>
        <dbReference type="ARBA" id="ARBA00017338"/>
    </source>
</evidence>
<comment type="similarity">
    <text evidence="2">Belongs to the DeSI family.</text>
</comment>
<dbReference type="Gene3D" id="3.30.40.10">
    <property type="entry name" value="Zinc/RING finger domain, C3HC4 (zinc finger)"/>
    <property type="match status" value="1"/>
</dbReference>
<keyword evidence="5" id="KW-0645">Protease</keyword>
<evidence type="ECO:0000256" key="2">
    <source>
        <dbReference type="ARBA" id="ARBA00008140"/>
    </source>
</evidence>
<dbReference type="InterPro" id="IPR058919">
    <property type="entry name" value="Pep3/Vps18_RING_C"/>
</dbReference>
<dbReference type="GO" id="GO:0048284">
    <property type="term" value="P:organelle fusion"/>
    <property type="evidence" value="ECO:0007669"/>
    <property type="project" value="TreeGrafter"/>
</dbReference>
<evidence type="ECO:0000256" key="1">
    <source>
        <dbReference type="ARBA" id="ARBA00004492"/>
    </source>
</evidence>
<dbReference type="GO" id="GO:0031902">
    <property type="term" value="C:late endosome membrane"/>
    <property type="evidence" value="ECO:0007669"/>
    <property type="project" value="UniProtKB-SubCell"/>
</dbReference>
<dbReference type="GO" id="GO:0007040">
    <property type="term" value="P:lysosome organization"/>
    <property type="evidence" value="ECO:0007669"/>
    <property type="project" value="TreeGrafter"/>
</dbReference>
<evidence type="ECO:0000256" key="8">
    <source>
        <dbReference type="ARBA" id="ARBA00022801"/>
    </source>
</evidence>
<dbReference type="GO" id="GO:0006508">
    <property type="term" value="P:proteolysis"/>
    <property type="evidence" value="ECO:0007669"/>
    <property type="project" value="UniProtKB-KW"/>
</dbReference>
<dbReference type="GO" id="GO:0030897">
    <property type="term" value="C:HOPS complex"/>
    <property type="evidence" value="ECO:0007669"/>
    <property type="project" value="TreeGrafter"/>
</dbReference>
<feature type="coiled-coil region" evidence="12">
    <location>
        <begin position="519"/>
        <end position="546"/>
    </location>
</feature>
<dbReference type="Pfam" id="PF05131">
    <property type="entry name" value="Pep3_Vps18"/>
    <property type="match status" value="1"/>
</dbReference>
<evidence type="ECO:0000256" key="9">
    <source>
        <dbReference type="ARBA" id="ARBA00022833"/>
    </source>
</evidence>
<feature type="domain" description="PPPDE" evidence="13">
    <location>
        <begin position="680"/>
        <end position="792"/>
    </location>
</feature>
<dbReference type="PROSITE" id="PS51858">
    <property type="entry name" value="PPPDE"/>
    <property type="match status" value="1"/>
</dbReference>
<evidence type="ECO:0000313" key="14">
    <source>
        <dbReference type="EMBL" id="KAK2723523.1"/>
    </source>
</evidence>
<sequence length="792" mass="90634">IDVSSDHSESVVQNRKSIHFESFAADSAGKPLVPRAIGLTEFHLVLLYSDRVVAVCILNEQPVYETTFREVKFLGMTGFSSGHFWAYSDRSVYEYSISDEKRNMWRVYMDLGRFDEAKSHCRGNESKLNTIMIRQAEHLLENRKFEESAKCFAETKLSFEEITLKFLELKQTEALRVYLLKRLSMLKPEMVTQASLIVLWSLELFLQELGTQRDAEKLFDSSQTSSWNNFKKFIKHPQVHMTMKCNKKAVYNLISSHGDKSALLECALEVGDYYKVLDEYVQENQYKEALEFLEAKRSAELYYRYIGPILVAIPEEAFVILIKIGHLLNPSLLLPSLTACAAEGSSKNAGFVVRYLEHCIKKLDVRDPAIHHFLLSLLVKESPEKVLVYLQEQGNDPSEIPYCLQTALRICLAGGPAQDRSLIWLYRLLERYEESVEKALSINAIDLAKETANQVVDDDVMRKRLWLKIARHIIEEENDISRALQMLQSCEQLKLEEVLPFFPDFTTIDLFRGALCSSLQAYSDHLDQLKEEMDEATKSAEAIRQEISIVKSRPILIKSNEKCSICHKTLLISSVYIFPCSHHFHADCLEAEVLPQLSGIKKERIHDLKRQLASLSTKDDTSSIKSGSKSEHDTLKEEIDEILAGDCLYCGDLMIDFLNCFNQNTSSSHSEDEDPRMAQEPVILNVYDMFWTNEYTSSLGIGVFHSGVEVYGTEYAYGGHPFPFSGTFEIVPRDAENLGPQFKFKESLHIGFTDFTDEDVKNIVESMSSDYRGDKYHLINRNCNHFCNELSK</sequence>
<dbReference type="CDD" id="cd16462">
    <property type="entry name" value="RING-H2_Pep3p-like"/>
    <property type="match status" value="1"/>
</dbReference>
<dbReference type="GO" id="GO:0008270">
    <property type="term" value="F:zinc ion binding"/>
    <property type="evidence" value="ECO:0007669"/>
    <property type="project" value="UniProtKB-KW"/>
</dbReference>
<dbReference type="GO" id="GO:0006886">
    <property type="term" value="P:intracellular protein transport"/>
    <property type="evidence" value="ECO:0007669"/>
    <property type="project" value="UniProtKB-UniRule"/>
</dbReference>
<comment type="subcellular location">
    <subcellularLocation>
        <location evidence="1">Late endosome membrane</location>
        <topology evidence="1">Peripheral membrane protein</topology>
        <orientation evidence="1">Cytoplasmic side</orientation>
    </subcellularLocation>
</comment>
<name>A0AA88L9M1_ARTSF</name>
<keyword evidence="15" id="KW-1185">Reference proteome</keyword>
<dbReference type="GO" id="GO:0006904">
    <property type="term" value="P:vesicle docking involved in exocytosis"/>
    <property type="evidence" value="ECO:0007669"/>
    <property type="project" value="TreeGrafter"/>
</dbReference>
<evidence type="ECO:0000256" key="3">
    <source>
        <dbReference type="ARBA" id="ARBA00010454"/>
    </source>
</evidence>
<proteinExistence type="inferred from homology"/>
<accession>A0AA88L9M1</accession>
<feature type="repeat" description="CHCR" evidence="11">
    <location>
        <begin position="321"/>
        <end position="482"/>
    </location>
</feature>
<evidence type="ECO:0000259" key="13">
    <source>
        <dbReference type="PROSITE" id="PS51858"/>
    </source>
</evidence>
<dbReference type="Pfam" id="PF26148">
    <property type="entry name" value="VPS18_RING_C"/>
    <property type="match status" value="1"/>
</dbReference>
<dbReference type="AlphaFoldDB" id="A0AA88L9M1"/>
<dbReference type="PANTHER" id="PTHR23323:SF26">
    <property type="entry name" value="VACUOLAR PROTEIN SORTING-ASSOCIATED PROTEIN 18 HOMOLOG"/>
    <property type="match status" value="1"/>
</dbReference>
<dbReference type="InterPro" id="IPR013083">
    <property type="entry name" value="Znf_RING/FYVE/PHD"/>
</dbReference>
<protein>
    <recommendedName>
        <fullName evidence="4">Vacuolar protein sorting-associated protein 18 homolog</fullName>
    </recommendedName>
</protein>
<dbReference type="PROSITE" id="PS50236">
    <property type="entry name" value="CHCR"/>
    <property type="match status" value="1"/>
</dbReference>
<evidence type="ECO:0000313" key="15">
    <source>
        <dbReference type="Proteomes" id="UP001187531"/>
    </source>
</evidence>
<dbReference type="EMBL" id="JAVRJZ010000004">
    <property type="protein sequence ID" value="KAK2723523.1"/>
    <property type="molecule type" value="Genomic_DNA"/>
</dbReference>
<dbReference type="InterPro" id="IPR008580">
    <property type="entry name" value="PPPDE_dom"/>
</dbReference>
<comment type="caution">
    <text evidence="14">The sequence shown here is derived from an EMBL/GenBank/DDBJ whole genome shotgun (WGS) entry which is preliminary data.</text>
</comment>
<dbReference type="PANTHER" id="PTHR23323">
    <property type="entry name" value="VACUOLAR PROTEIN SORTING-ASSOCIATED PROTEIN"/>
    <property type="match status" value="1"/>
</dbReference>
<evidence type="ECO:0000256" key="10">
    <source>
        <dbReference type="ARBA" id="ARBA00023136"/>
    </source>
</evidence>
<organism evidence="14 15">
    <name type="scientific">Artemia franciscana</name>
    <name type="common">Brine shrimp</name>
    <name type="synonym">Artemia sanfranciscana</name>
    <dbReference type="NCBI Taxonomy" id="6661"/>
    <lineage>
        <taxon>Eukaryota</taxon>
        <taxon>Metazoa</taxon>
        <taxon>Ecdysozoa</taxon>
        <taxon>Arthropoda</taxon>
        <taxon>Crustacea</taxon>
        <taxon>Branchiopoda</taxon>
        <taxon>Anostraca</taxon>
        <taxon>Artemiidae</taxon>
        <taxon>Artemia</taxon>
    </lineage>
</organism>
<dbReference type="Gene3D" id="3.90.1720.30">
    <property type="entry name" value="PPPDE domains"/>
    <property type="match status" value="1"/>
</dbReference>
<dbReference type="SUPFAM" id="SSF57850">
    <property type="entry name" value="RING/U-box"/>
    <property type="match status" value="1"/>
</dbReference>
<keyword evidence="7" id="KW-0863">Zinc-finger</keyword>
<keyword evidence="6" id="KW-0479">Metal-binding</keyword>
<evidence type="ECO:0000256" key="7">
    <source>
        <dbReference type="ARBA" id="ARBA00022771"/>
    </source>
</evidence>
<dbReference type="Pfam" id="PF05903">
    <property type="entry name" value="Peptidase_C97"/>
    <property type="match status" value="1"/>
</dbReference>
<keyword evidence="8" id="KW-0378">Hydrolase</keyword>
<dbReference type="InterPro" id="IPR042266">
    <property type="entry name" value="PPPDE_sf"/>
</dbReference>
<dbReference type="SMART" id="SM01179">
    <property type="entry name" value="DUF862"/>
    <property type="match status" value="1"/>
</dbReference>
<feature type="non-terminal residue" evidence="14">
    <location>
        <position position="1"/>
    </location>
</feature>
<dbReference type="GO" id="GO:0030674">
    <property type="term" value="F:protein-macromolecule adaptor activity"/>
    <property type="evidence" value="ECO:0007669"/>
    <property type="project" value="TreeGrafter"/>
</dbReference>
<evidence type="ECO:0000256" key="11">
    <source>
        <dbReference type="PROSITE-ProRule" id="PRU01006"/>
    </source>
</evidence>
<gene>
    <name evidence="14" type="ORF">QYM36_002007</name>
</gene>
<dbReference type="InterPro" id="IPR007810">
    <property type="entry name" value="Pep3/Vps18_beta-prop"/>
</dbReference>
<keyword evidence="10" id="KW-0472">Membrane</keyword>
<dbReference type="Proteomes" id="UP001187531">
    <property type="component" value="Unassembled WGS sequence"/>
</dbReference>
<dbReference type="GO" id="GO:0008333">
    <property type="term" value="P:endosome to lysosome transport"/>
    <property type="evidence" value="ECO:0007669"/>
    <property type="project" value="TreeGrafter"/>
</dbReference>